<evidence type="ECO:0000256" key="4">
    <source>
        <dbReference type="ARBA" id="ARBA00022490"/>
    </source>
</evidence>
<keyword evidence="18" id="KW-1185">Reference proteome</keyword>
<dbReference type="NCBIfam" id="NF002601">
    <property type="entry name" value="PRK02259.1"/>
    <property type="match status" value="1"/>
</dbReference>
<feature type="domain" description="AstE/AspA barrel-sandwich hybrid" evidence="15">
    <location>
        <begin position="185"/>
        <end position="264"/>
    </location>
</feature>
<dbReference type="InterPro" id="IPR050178">
    <property type="entry name" value="AspA/AstE_fam"/>
</dbReference>
<evidence type="ECO:0000256" key="10">
    <source>
        <dbReference type="ARBA" id="ARBA00037831"/>
    </source>
</evidence>
<feature type="domain" description="Succinylglutamate desuccinylase/Aspartoacylase catalytic" evidence="16">
    <location>
        <begin position="9"/>
        <end position="172"/>
    </location>
</feature>
<dbReference type="PIRSF" id="PIRSF018001">
    <property type="entry name" value="Aspartoacylase"/>
    <property type="match status" value="1"/>
</dbReference>
<evidence type="ECO:0000256" key="3">
    <source>
        <dbReference type="ARBA" id="ARBA00022475"/>
    </source>
</evidence>
<dbReference type="EMBL" id="JANPWB010000007">
    <property type="protein sequence ID" value="KAJ1168702.1"/>
    <property type="molecule type" value="Genomic_DNA"/>
</dbReference>
<dbReference type="GO" id="GO:0016324">
    <property type="term" value="C:apical plasma membrane"/>
    <property type="evidence" value="ECO:0007669"/>
    <property type="project" value="UniProtKB-SubCell"/>
</dbReference>
<dbReference type="PANTHER" id="PTHR15162">
    <property type="entry name" value="ASPARTOACYLASE"/>
    <property type="match status" value="1"/>
</dbReference>
<evidence type="ECO:0000313" key="18">
    <source>
        <dbReference type="Proteomes" id="UP001066276"/>
    </source>
</evidence>
<reference evidence="17" key="1">
    <citation type="journal article" date="2022" name="bioRxiv">
        <title>Sequencing and chromosome-scale assembly of the giantPleurodeles waltlgenome.</title>
        <authorList>
            <person name="Brown T."/>
            <person name="Elewa A."/>
            <person name="Iarovenko S."/>
            <person name="Subramanian E."/>
            <person name="Araus A.J."/>
            <person name="Petzold A."/>
            <person name="Susuki M."/>
            <person name="Suzuki K.-i.T."/>
            <person name="Hayashi T."/>
            <person name="Toyoda A."/>
            <person name="Oliveira C."/>
            <person name="Osipova E."/>
            <person name="Leigh N.D."/>
            <person name="Simon A."/>
            <person name="Yun M.H."/>
        </authorList>
    </citation>
    <scope>NUCLEOTIDE SEQUENCE</scope>
    <source>
        <strain evidence="17">20211129_DDA</strain>
        <tissue evidence="17">Liver</tissue>
    </source>
</reference>
<comment type="cofactor">
    <cofactor evidence="14">
        <name>Zn(2+)</name>
        <dbReference type="ChEBI" id="CHEBI:29105"/>
    </cofactor>
    <text evidence="14">Binds 1 zinc ion per subunit.</text>
</comment>
<evidence type="ECO:0000256" key="12">
    <source>
        <dbReference type="ARBA" id="ARBA00049326"/>
    </source>
</evidence>
<dbReference type="GO" id="GO:0005829">
    <property type="term" value="C:cytosol"/>
    <property type="evidence" value="ECO:0007669"/>
    <property type="project" value="TreeGrafter"/>
</dbReference>
<accession>A0AAV7SX47</accession>
<evidence type="ECO:0000256" key="2">
    <source>
        <dbReference type="ARBA" id="ARBA00006173"/>
    </source>
</evidence>
<evidence type="ECO:0000256" key="1">
    <source>
        <dbReference type="ARBA" id="ARBA00004496"/>
    </source>
</evidence>
<dbReference type="EC" id="3.5.1.114" evidence="9"/>
<keyword evidence="7 14" id="KW-0862">Zinc</keyword>
<dbReference type="Pfam" id="PF04952">
    <property type="entry name" value="AstE_AspA_hybrid"/>
    <property type="match status" value="1"/>
</dbReference>
<sequence length="279" mass="31729">MKDASELCRSTFSATAFVANPRAMEKCVRYIHQDLNRSFKMEFLDTPDSEDEHYEAQRAKELNKIYGPKGSPKAYDFMFDMHNTTSNMGACIIVSSAQKSFELHMANYLKSNFTDTKCFIWISKLEDWESHTVNSICKNGITLEVGPQPQGVARAECLAQMKVLIQHGLDFIDKFNQGSAFPGFEMEAYVTINHQDFPRHSNGEISGVIHPKLQDKDFLPLHPGEPIFQTLDGSEVTYEGESTIYPSFINEAAYYEKEIAFYKMAKKRITVPAIQAQMD</sequence>
<evidence type="ECO:0000256" key="14">
    <source>
        <dbReference type="PIRSR" id="PIRSR018001-3"/>
    </source>
</evidence>
<comment type="subcellular location">
    <subcellularLocation>
        <location evidence="10">Apical cell membrane</location>
        <topology evidence="10">Peripheral membrane protein</topology>
    </subcellularLocation>
    <subcellularLocation>
        <location evidence="1">Cytoplasm</location>
    </subcellularLocation>
</comment>
<evidence type="ECO:0000259" key="15">
    <source>
        <dbReference type="Pfam" id="PF04952"/>
    </source>
</evidence>
<dbReference type="SUPFAM" id="SSF53187">
    <property type="entry name" value="Zn-dependent exopeptidases"/>
    <property type="match status" value="1"/>
</dbReference>
<dbReference type="Pfam" id="PF24827">
    <property type="entry name" value="AstE_AspA_cat"/>
    <property type="match status" value="1"/>
</dbReference>
<dbReference type="Gene3D" id="2.20.25.160">
    <property type="match status" value="1"/>
</dbReference>
<comment type="catalytic activity">
    <reaction evidence="11">
        <text>an N-acetyl-L-cysteine-S-conjugate + H2O = an S-substituted L-cysteine + acetate</text>
        <dbReference type="Rhea" id="RHEA:36855"/>
        <dbReference type="ChEBI" id="CHEBI:15377"/>
        <dbReference type="ChEBI" id="CHEBI:30089"/>
        <dbReference type="ChEBI" id="CHEBI:58717"/>
        <dbReference type="ChEBI" id="CHEBI:58718"/>
        <dbReference type="EC" id="3.5.1.114"/>
    </reaction>
</comment>
<keyword evidence="6" id="KW-0378">Hydrolase</keyword>
<evidence type="ECO:0000256" key="9">
    <source>
        <dbReference type="ARBA" id="ARBA00034807"/>
    </source>
</evidence>
<feature type="binding site" evidence="14">
    <location>
        <position position="82"/>
    </location>
    <ligand>
        <name>Zn(2+)</name>
        <dbReference type="ChEBI" id="CHEBI:29105"/>
    </ligand>
</feature>
<dbReference type="Proteomes" id="UP001066276">
    <property type="component" value="Chromosome 4_1"/>
</dbReference>
<dbReference type="GO" id="GO:0046872">
    <property type="term" value="F:metal ion binding"/>
    <property type="evidence" value="ECO:0007669"/>
    <property type="project" value="UniProtKB-KW"/>
</dbReference>
<gene>
    <name evidence="17" type="ORF">NDU88_000616</name>
</gene>
<evidence type="ECO:0000256" key="11">
    <source>
        <dbReference type="ARBA" id="ARBA00048435"/>
    </source>
</evidence>
<keyword evidence="4" id="KW-0963">Cytoplasm</keyword>
<comment type="similarity">
    <text evidence="2">Belongs to the AspA/AstE family. Aspartoacylase subfamily.</text>
</comment>
<dbReference type="GO" id="GO:0016788">
    <property type="term" value="F:hydrolase activity, acting on ester bonds"/>
    <property type="evidence" value="ECO:0007669"/>
    <property type="project" value="InterPro"/>
</dbReference>
<feature type="active site" description="Proton donor/acceptor" evidence="13">
    <location>
        <position position="144"/>
    </location>
</feature>
<dbReference type="InterPro" id="IPR055438">
    <property type="entry name" value="AstE_AspA_cat"/>
</dbReference>
<keyword evidence="8" id="KW-0472">Membrane</keyword>
<evidence type="ECO:0000256" key="7">
    <source>
        <dbReference type="ARBA" id="ARBA00022833"/>
    </source>
</evidence>
<dbReference type="InterPro" id="IPR007036">
    <property type="entry name" value="Aste_AspA_hybrid_dom"/>
</dbReference>
<dbReference type="GO" id="GO:0004046">
    <property type="term" value="F:aminoacylase activity"/>
    <property type="evidence" value="ECO:0007669"/>
    <property type="project" value="TreeGrafter"/>
</dbReference>
<dbReference type="InterPro" id="IPR016708">
    <property type="entry name" value="Aspartoacylase"/>
</dbReference>
<evidence type="ECO:0000256" key="8">
    <source>
        <dbReference type="ARBA" id="ARBA00023136"/>
    </source>
</evidence>
<dbReference type="FunFam" id="2.20.25.160:FF:000001">
    <property type="entry name" value="Aspartoacylase"/>
    <property type="match status" value="1"/>
</dbReference>
<evidence type="ECO:0000256" key="5">
    <source>
        <dbReference type="ARBA" id="ARBA00022723"/>
    </source>
</evidence>
<dbReference type="PANTHER" id="PTHR15162:SF5">
    <property type="entry name" value="N-ACYL-AROMATIC-L-AMINO ACID AMIDOHYDROLASE (CARBOXYLATE-FORMING)"/>
    <property type="match status" value="1"/>
</dbReference>
<keyword evidence="5 14" id="KW-0479">Metal-binding</keyword>
<comment type="caution">
    <text evidence="17">The sequence shown here is derived from an EMBL/GenBank/DDBJ whole genome shotgun (WGS) entry which is preliminary data.</text>
</comment>
<evidence type="ECO:0000313" key="17">
    <source>
        <dbReference type="EMBL" id="KAJ1168702.1"/>
    </source>
</evidence>
<keyword evidence="3" id="KW-1003">Cell membrane</keyword>
<dbReference type="Gene3D" id="3.40.630.10">
    <property type="entry name" value="Zn peptidases"/>
    <property type="match status" value="1"/>
</dbReference>
<evidence type="ECO:0000256" key="13">
    <source>
        <dbReference type="PIRSR" id="PIRSR018001-1"/>
    </source>
</evidence>
<dbReference type="AlphaFoldDB" id="A0AAV7SX47"/>
<proteinExistence type="inferred from homology"/>
<name>A0AAV7SX47_PLEWA</name>
<protein>
    <recommendedName>
        <fullName evidence="9">N-acyl-aromatic-L-amino acid amidohydrolase</fullName>
        <ecNumber evidence="9">3.5.1.114</ecNumber>
    </recommendedName>
</protein>
<evidence type="ECO:0000256" key="6">
    <source>
        <dbReference type="ARBA" id="ARBA00022801"/>
    </source>
</evidence>
<evidence type="ECO:0000259" key="16">
    <source>
        <dbReference type="Pfam" id="PF24827"/>
    </source>
</evidence>
<comment type="catalytic activity">
    <reaction evidence="12">
        <text>an N-acyl-aromatic L-alpha-amino acid + H2O = an aromatic L-alpha-amino acid + a carboxylate</text>
        <dbReference type="Rhea" id="RHEA:54184"/>
        <dbReference type="ChEBI" id="CHEBI:15377"/>
        <dbReference type="ChEBI" id="CHEBI:29067"/>
        <dbReference type="ChEBI" id="CHEBI:84824"/>
        <dbReference type="ChEBI" id="CHEBI:138093"/>
        <dbReference type="EC" id="3.5.1.114"/>
    </reaction>
</comment>
<organism evidence="17 18">
    <name type="scientific">Pleurodeles waltl</name>
    <name type="common">Iberian ribbed newt</name>
    <dbReference type="NCBI Taxonomy" id="8319"/>
    <lineage>
        <taxon>Eukaryota</taxon>
        <taxon>Metazoa</taxon>
        <taxon>Chordata</taxon>
        <taxon>Craniata</taxon>
        <taxon>Vertebrata</taxon>
        <taxon>Euteleostomi</taxon>
        <taxon>Amphibia</taxon>
        <taxon>Batrachia</taxon>
        <taxon>Caudata</taxon>
        <taxon>Salamandroidea</taxon>
        <taxon>Salamandridae</taxon>
        <taxon>Pleurodelinae</taxon>
        <taxon>Pleurodeles</taxon>
    </lineage>
</organism>